<feature type="transmembrane region" description="Helical" evidence="1">
    <location>
        <begin position="210"/>
        <end position="235"/>
    </location>
</feature>
<name>A0A4R2E826_9BACT</name>
<keyword evidence="1 2" id="KW-0812">Transmembrane</keyword>
<dbReference type="Proteomes" id="UP000294830">
    <property type="component" value="Unassembled WGS sequence"/>
</dbReference>
<accession>A0A4R2E826</accession>
<organism evidence="2 3">
    <name type="scientific">Acetobacteroides hydrogenigenes</name>
    <dbReference type="NCBI Taxonomy" id="979970"/>
    <lineage>
        <taxon>Bacteria</taxon>
        <taxon>Pseudomonadati</taxon>
        <taxon>Bacteroidota</taxon>
        <taxon>Bacteroidia</taxon>
        <taxon>Bacteroidales</taxon>
        <taxon>Rikenellaceae</taxon>
        <taxon>Acetobacteroides</taxon>
    </lineage>
</organism>
<protein>
    <submittedName>
        <fullName evidence="2">PepSY-associated transmembrane protein</fullName>
    </submittedName>
</protein>
<evidence type="ECO:0000313" key="3">
    <source>
        <dbReference type="Proteomes" id="UP000294830"/>
    </source>
</evidence>
<feature type="transmembrane region" description="Helical" evidence="1">
    <location>
        <begin position="465"/>
        <end position="488"/>
    </location>
</feature>
<feature type="transmembrane region" description="Helical" evidence="1">
    <location>
        <begin position="188"/>
        <end position="204"/>
    </location>
</feature>
<dbReference type="AlphaFoldDB" id="A0A4R2E826"/>
<feature type="transmembrane region" description="Helical" evidence="1">
    <location>
        <begin position="23"/>
        <end position="47"/>
    </location>
</feature>
<feature type="transmembrane region" description="Helical" evidence="1">
    <location>
        <begin position="255"/>
        <end position="278"/>
    </location>
</feature>
<dbReference type="PANTHER" id="PTHR34219:SF6">
    <property type="entry name" value="BLR3280 PROTEIN"/>
    <property type="match status" value="1"/>
</dbReference>
<dbReference type="OrthoDB" id="9760788at2"/>
<comment type="caution">
    <text evidence="2">The sequence shown here is derived from an EMBL/GenBank/DDBJ whole genome shotgun (WGS) entry which is preliminary data.</text>
</comment>
<dbReference type="InterPro" id="IPR005625">
    <property type="entry name" value="PepSY-ass_TM"/>
</dbReference>
<keyword evidence="1" id="KW-1133">Transmembrane helix</keyword>
<dbReference type="PANTHER" id="PTHR34219">
    <property type="entry name" value="IRON-REGULATED INNER MEMBRANE PROTEIN-RELATED"/>
    <property type="match status" value="1"/>
</dbReference>
<keyword evidence="1" id="KW-0472">Membrane</keyword>
<gene>
    <name evidence="2" type="ORF">CLV25_1186</name>
</gene>
<dbReference type="Pfam" id="PF03929">
    <property type="entry name" value="PepSY_TM"/>
    <property type="match status" value="1"/>
</dbReference>
<keyword evidence="3" id="KW-1185">Reference proteome</keyword>
<reference evidence="2 3" key="1">
    <citation type="submission" date="2019-03" db="EMBL/GenBank/DDBJ databases">
        <title>Genomic Encyclopedia of Archaeal and Bacterial Type Strains, Phase II (KMG-II): from individual species to whole genera.</title>
        <authorList>
            <person name="Goeker M."/>
        </authorList>
    </citation>
    <scope>NUCLEOTIDE SEQUENCE [LARGE SCALE GENOMIC DNA]</scope>
    <source>
        <strain evidence="2 3">RL-C</strain>
    </source>
</reference>
<dbReference type="EMBL" id="SLWB01000018">
    <property type="protein sequence ID" value="TCN62682.1"/>
    <property type="molecule type" value="Genomic_DNA"/>
</dbReference>
<sequence length="496" mass="56305">MLVSLSLLQHIGMVKLFVKIHKVLGMLLSILFCVWFLSGMVLVFVGFPHYSQTEAFRSLAAVDSSAARSLLFPAELGKGTITLEMQEGRAVYRVGKMARTAKTYYADSLTKVAKPTRKDCIAAAQRVVSADTARVTEISTLDIWLPWEQYQSSLPIYKVYFADKDRSVVYVAAKSGTIVQLTTRSERFWALVGAIPHYIIFKYLSINHPFWNSLLLALLVLGAVMCLCGVVVGIIRMRRGSRGFSSPYTKAWIRWHHVVGFYFGIFTLTFCLSAYISVAGVPSWIAKSDESVDYQKEWNQPKVKRDAYRQSFPALQGLLASRGDVKRVVFASSLGKPCYQLFSKGTYEPEVFLIKGDSVAPLEGYKVADVVGYAKKVFGYVPQRRELLQKFDNYYQLTRMGARPLPVLKMELTDANRSWVYVSTQTGELVTVYDASRRAERWLYRALHTFNIQWLKEHEWLRKTLLLLVCLSGLVVSVSGAVLTSKWVKRKVERYM</sequence>
<evidence type="ECO:0000313" key="2">
    <source>
        <dbReference type="EMBL" id="TCN62682.1"/>
    </source>
</evidence>
<proteinExistence type="predicted"/>
<evidence type="ECO:0000256" key="1">
    <source>
        <dbReference type="SAM" id="Phobius"/>
    </source>
</evidence>